<dbReference type="Proteomes" id="UP000322080">
    <property type="component" value="Unassembled WGS sequence"/>
</dbReference>
<dbReference type="SUPFAM" id="SSF50969">
    <property type="entry name" value="YVTN repeat-like/Quinoprotein amine dehydrogenase"/>
    <property type="match status" value="1"/>
</dbReference>
<name>A0A5D0RLF8_9RHOB</name>
<feature type="signal peptide" evidence="1">
    <location>
        <begin position="1"/>
        <end position="21"/>
    </location>
</feature>
<dbReference type="AlphaFoldDB" id="A0A5D0RLF8"/>
<sequence>MTHLLRVLLLSILIPFAPALAGDGVTSADGRFVATLDDDGATLVVADATSGEVLHRRALDARDGSPQRAVAMIAVPDRQSILIALAPKAELWEVALFEEAGPFHQGFVHSYLTGMEESLAFEVGLFARQRIFLSEPVTALMLHPDDRLSVLARRADGSTVRIQLAVRREIQTFAPGEWPVAD</sequence>
<reference evidence="2 3" key="1">
    <citation type="submission" date="2019-08" db="EMBL/GenBank/DDBJ databases">
        <title>Identification of a novel species of the genus Boseongicola.</title>
        <authorList>
            <person name="Zhang X.-Q."/>
        </authorList>
    </citation>
    <scope>NUCLEOTIDE SEQUENCE [LARGE SCALE GENOMIC DNA]</scope>
    <source>
        <strain evidence="2 3">HY14</strain>
    </source>
</reference>
<evidence type="ECO:0000256" key="1">
    <source>
        <dbReference type="SAM" id="SignalP"/>
    </source>
</evidence>
<organism evidence="2 3">
    <name type="scientific">Maritimibacter fusiformis</name>
    <dbReference type="NCBI Taxonomy" id="2603819"/>
    <lineage>
        <taxon>Bacteria</taxon>
        <taxon>Pseudomonadati</taxon>
        <taxon>Pseudomonadota</taxon>
        <taxon>Alphaproteobacteria</taxon>
        <taxon>Rhodobacterales</taxon>
        <taxon>Roseobacteraceae</taxon>
        <taxon>Maritimibacter</taxon>
    </lineage>
</organism>
<gene>
    <name evidence="2" type="ORF">FVF75_06430</name>
</gene>
<keyword evidence="3" id="KW-1185">Reference proteome</keyword>
<dbReference type="EMBL" id="VSIY01000004">
    <property type="protein sequence ID" value="TYB82352.1"/>
    <property type="molecule type" value="Genomic_DNA"/>
</dbReference>
<evidence type="ECO:0000313" key="3">
    <source>
        <dbReference type="Proteomes" id="UP000322080"/>
    </source>
</evidence>
<protein>
    <submittedName>
        <fullName evidence="2">Uncharacterized protein</fullName>
    </submittedName>
</protein>
<accession>A0A5D0RLF8</accession>
<proteinExistence type="predicted"/>
<comment type="caution">
    <text evidence="2">The sequence shown here is derived from an EMBL/GenBank/DDBJ whole genome shotgun (WGS) entry which is preliminary data.</text>
</comment>
<dbReference type="RefSeq" id="WP_148377115.1">
    <property type="nucleotide sequence ID" value="NZ_VSIY01000004.1"/>
</dbReference>
<dbReference type="InterPro" id="IPR011044">
    <property type="entry name" value="Quino_amine_DH_bsu"/>
</dbReference>
<feature type="chain" id="PRO_5023084983" evidence="1">
    <location>
        <begin position="22"/>
        <end position="182"/>
    </location>
</feature>
<evidence type="ECO:0000313" key="2">
    <source>
        <dbReference type="EMBL" id="TYB82352.1"/>
    </source>
</evidence>
<keyword evidence="1" id="KW-0732">Signal</keyword>